<evidence type="ECO:0000313" key="2">
    <source>
        <dbReference type="EMBL" id="MBB6001318.1"/>
    </source>
</evidence>
<protein>
    <submittedName>
        <fullName evidence="2">Uncharacterized protein</fullName>
    </submittedName>
</protein>
<dbReference type="Proteomes" id="UP000578077">
    <property type="component" value="Unassembled WGS sequence"/>
</dbReference>
<organism evidence="2 3">
    <name type="scientific">Streptomonospora salina</name>
    <dbReference type="NCBI Taxonomy" id="104205"/>
    <lineage>
        <taxon>Bacteria</taxon>
        <taxon>Bacillati</taxon>
        <taxon>Actinomycetota</taxon>
        <taxon>Actinomycetes</taxon>
        <taxon>Streptosporangiales</taxon>
        <taxon>Nocardiopsidaceae</taxon>
        <taxon>Streptomonospora</taxon>
    </lineage>
</organism>
<dbReference type="EMBL" id="JACHLY010000002">
    <property type="protein sequence ID" value="MBB6001318.1"/>
    <property type="molecule type" value="Genomic_DNA"/>
</dbReference>
<evidence type="ECO:0000256" key="1">
    <source>
        <dbReference type="SAM" id="MobiDB-lite"/>
    </source>
</evidence>
<sequence>MADQTEQLGEMIANLQRYVEVRAVAIAEPRVAAAEQEAASRIAEAERLAADRVRRAEDLVEELRYQLGSAGRSRDRLAEENKRLKTALTRRDEQP</sequence>
<proteinExistence type="predicted"/>
<gene>
    <name evidence="2" type="ORF">HNR25_005147</name>
</gene>
<feature type="compositionally biased region" description="Basic and acidic residues" evidence="1">
    <location>
        <begin position="72"/>
        <end position="95"/>
    </location>
</feature>
<dbReference type="AlphaFoldDB" id="A0A841EKK8"/>
<name>A0A841EKK8_9ACTN</name>
<reference evidence="2 3" key="1">
    <citation type="submission" date="2020-08" db="EMBL/GenBank/DDBJ databases">
        <title>Sequencing the genomes of 1000 actinobacteria strains.</title>
        <authorList>
            <person name="Klenk H.-P."/>
        </authorList>
    </citation>
    <scope>NUCLEOTIDE SEQUENCE [LARGE SCALE GENOMIC DNA]</scope>
    <source>
        <strain evidence="2 3">DSM 44593</strain>
    </source>
</reference>
<keyword evidence="3" id="KW-1185">Reference proteome</keyword>
<feature type="region of interest" description="Disordered" evidence="1">
    <location>
        <begin position="69"/>
        <end position="95"/>
    </location>
</feature>
<comment type="caution">
    <text evidence="2">The sequence shown here is derived from an EMBL/GenBank/DDBJ whole genome shotgun (WGS) entry which is preliminary data.</text>
</comment>
<dbReference type="RefSeq" id="WP_184640503.1">
    <property type="nucleotide sequence ID" value="NZ_BAABKT010000035.1"/>
</dbReference>
<evidence type="ECO:0000313" key="3">
    <source>
        <dbReference type="Proteomes" id="UP000578077"/>
    </source>
</evidence>
<accession>A0A841EKK8</accession>